<organism evidence="2 3">
    <name type="scientific">Trichonephila inaurata madagascariensis</name>
    <dbReference type="NCBI Taxonomy" id="2747483"/>
    <lineage>
        <taxon>Eukaryota</taxon>
        <taxon>Metazoa</taxon>
        <taxon>Ecdysozoa</taxon>
        <taxon>Arthropoda</taxon>
        <taxon>Chelicerata</taxon>
        <taxon>Arachnida</taxon>
        <taxon>Araneae</taxon>
        <taxon>Araneomorphae</taxon>
        <taxon>Entelegynae</taxon>
        <taxon>Araneoidea</taxon>
        <taxon>Nephilidae</taxon>
        <taxon>Trichonephila</taxon>
        <taxon>Trichonephila inaurata</taxon>
    </lineage>
</organism>
<evidence type="ECO:0000256" key="1">
    <source>
        <dbReference type="SAM" id="MobiDB-lite"/>
    </source>
</evidence>
<dbReference type="Proteomes" id="UP000886998">
    <property type="component" value="Unassembled WGS sequence"/>
</dbReference>
<reference evidence="2" key="1">
    <citation type="submission" date="2020-08" db="EMBL/GenBank/DDBJ databases">
        <title>Multicomponent nature underlies the extraordinary mechanical properties of spider dragline silk.</title>
        <authorList>
            <person name="Kono N."/>
            <person name="Nakamura H."/>
            <person name="Mori M."/>
            <person name="Yoshida Y."/>
            <person name="Ohtoshi R."/>
            <person name="Malay A.D."/>
            <person name="Moran D.A.P."/>
            <person name="Tomita M."/>
            <person name="Numata K."/>
            <person name="Arakawa K."/>
        </authorList>
    </citation>
    <scope>NUCLEOTIDE SEQUENCE</scope>
</reference>
<evidence type="ECO:0000313" key="2">
    <source>
        <dbReference type="EMBL" id="GFY63076.1"/>
    </source>
</evidence>
<protein>
    <submittedName>
        <fullName evidence="2">Uncharacterized protein</fullName>
    </submittedName>
</protein>
<feature type="compositionally biased region" description="Polar residues" evidence="1">
    <location>
        <begin position="80"/>
        <end position="91"/>
    </location>
</feature>
<proteinExistence type="predicted"/>
<keyword evidence="3" id="KW-1185">Reference proteome</keyword>
<accession>A0A8X6Y1U9</accession>
<gene>
    <name evidence="2" type="ORF">TNIN_129271</name>
</gene>
<feature type="region of interest" description="Disordered" evidence="1">
    <location>
        <begin position="1"/>
        <end position="91"/>
    </location>
</feature>
<feature type="compositionally biased region" description="Basic and acidic residues" evidence="1">
    <location>
        <begin position="17"/>
        <end position="60"/>
    </location>
</feature>
<dbReference type="EMBL" id="BMAV01014598">
    <property type="protein sequence ID" value="GFY63076.1"/>
    <property type="molecule type" value="Genomic_DNA"/>
</dbReference>
<sequence length="91" mass="10394">MQQSLRGEVLVEEDELDKPKFDLRMRHRTETGFRTDDRKSSPLKEDPKEDKPRKGTDRLQLKGRPLPATPENEKRASVGSVVSSAFTTLDL</sequence>
<dbReference type="OrthoDB" id="10538397at2759"/>
<evidence type="ECO:0000313" key="3">
    <source>
        <dbReference type="Proteomes" id="UP000886998"/>
    </source>
</evidence>
<comment type="caution">
    <text evidence="2">The sequence shown here is derived from an EMBL/GenBank/DDBJ whole genome shotgun (WGS) entry which is preliminary data.</text>
</comment>
<dbReference type="AlphaFoldDB" id="A0A8X6Y1U9"/>
<name>A0A8X6Y1U9_9ARAC</name>